<dbReference type="InterPro" id="IPR006035">
    <property type="entry name" value="Ureohydrolase"/>
</dbReference>
<dbReference type="GO" id="GO:0033389">
    <property type="term" value="P:putrescine biosynthetic process from arginine, via agmatine"/>
    <property type="evidence" value="ECO:0007669"/>
    <property type="project" value="TreeGrafter"/>
</dbReference>
<reference evidence="5" key="1">
    <citation type="submission" date="2015-12" db="EMBL/GenBank/DDBJ databases">
        <title>Complete genome sequence of Lutibacter profundus strain LP1.</title>
        <authorList>
            <person name="Wissuwa J."/>
            <person name="Le Moine Bauer S."/>
            <person name="Stokke R."/>
            <person name="Dahle H."/>
            <person name="Steen I.H."/>
        </authorList>
    </citation>
    <scope>NUCLEOTIDE SEQUENCE [LARGE SCALE GENOMIC DNA]</scope>
    <source>
        <strain evidence="5">LP1</strain>
    </source>
</reference>
<dbReference type="KEGG" id="lut:Lupro_11375"/>
<dbReference type="GO" id="GO:0046872">
    <property type="term" value="F:metal ion binding"/>
    <property type="evidence" value="ECO:0007669"/>
    <property type="project" value="UniProtKB-KW"/>
</dbReference>
<keyword evidence="2" id="KW-0378">Hydrolase</keyword>
<dbReference type="Proteomes" id="UP000059672">
    <property type="component" value="Chromosome"/>
</dbReference>
<gene>
    <name evidence="4" type="ORF">Lupro_11375</name>
</gene>
<accession>A0A0X8G8X9</accession>
<evidence type="ECO:0000256" key="1">
    <source>
        <dbReference type="ARBA" id="ARBA00022723"/>
    </source>
</evidence>
<proteinExistence type="inferred from homology"/>
<sequence>MNFDYLTPVNETMLAYAKMLSDLSFGQSMDIYTTQNKFPNLTNKKIAIIGVEERRASVKNYSDDFNLNEIRKELYKLYPGNWPMNVVDLGNISPGNTIEDTYFALGELLSYLIKNKIIPIIIGGGQDLTYANYRAYDKLEQTVNIVAVDNKFDLGTIEDELTSQSYLSKIVMNQPNNLFNYSNIGYQTYFNSQDELDLLEKLYFEAYRLGEVSNSIQLVEPILRDADIVSIDLSSIKRADAPANNNATPNGFTGTEICAISRYAGISDKVTSFGIYEYNPKLDSNNQTAQLISQMIWYFIEGVNYRANDYPFGLKDNYKKYIVPIEDQVLNFHKSNKSGRWWMEINLNENNKSKRHALIPCTYQDYVSATNQEIPDRWIKTLKKLV</sequence>
<dbReference type="EMBL" id="CP013355">
    <property type="protein sequence ID" value="AMC11828.1"/>
    <property type="molecule type" value="Genomic_DNA"/>
</dbReference>
<evidence type="ECO:0000313" key="4">
    <source>
        <dbReference type="EMBL" id="AMC11828.1"/>
    </source>
</evidence>
<dbReference type="OrthoDB" id="931936at2"/>
<protein>
    <submittedName>
        <fullName evidence="4">Arginase</fullName>
    </submittedName>
</protein>
<dbReference type="Gene3D" id="3.40.800.10">
    <property type="entry name" value="Ureohydrolase domain"/>
    <property type="match status" value="1"/>
</dbReference>
<dbReference type="PANTHER" id="PTHR11358:SF26">
    <property type="entry name" value="GUANIDINO ACID HYDROLASE, MITOCHONDRIAL"/>
    <property type="match status" value="1"/>
</dbReference>
<dbReference type="STRING" id="1622118.Lupro_11375"/>
<dbReference type="PROSITE" id="PS51409">
    <property type="entry name" value="ARGINASE_2"/>
    <property type="match status" value="1"/>
</dbReference>
<dbReference type="GO" id="GO:0008783">
    <property type="term" value="F:agmatinase activity"/>
    <property type="evidence" value="ECO:0007669"/>
    <property type="project" value="TreeGrafter"/>
</dbReference>
<evidence type="ECO:0000256" key="3">
    <source>
        <dbReference type="PROSITE-ProRule" id="PRU00742"/>
    </source>
</evidence>
<dbReference type="SUPFAM" id="SSF52768">
    <property type="entry name" value="Arginase/deacetylase"/>
    <property type="match status" value="1"/>
</dbReference>
<comment type="similarity">
    <text evidence="3">Belongs to the arginase family.</text>
</comment>
<keyword evidence="1" id="KW-0479">Metal-binding</keyword>
<dbReference type="Pfam" id="PF00491">
    <property type="entry name" value="Arginase"/>
    <property type="match status" value="1"/>
</dbReference>
<organism evidence="4 5">
    <name type="scientific">Lutibacter profundi</name>
    <dbReference type="NCBI Taxonomy" id="1622118"/>
    <lineage>
        <taxon>Bacteria</taxon>
        <taxon>Pseudomonadati</taxon>
        <taxon>Bacteroidota</taxon>
        <taxon>Flavobacteriia</taxon>
        <taxon>Flavobacteriales</taxon>
        <taxon>Flavobacteriaceae</taxon>
        <taxon>Lutibacter</taxon>
    </lineage>
</organism>
<keyword evidence="5" id="KW-1185">Reference proteome</keyword>
<name>A0A0X8G8X9_9FLAO</name>
<evidence type="ECO:0000256" key="2">
    <source>
        <dbReference type="ARBA" id="ARBA00022801"/>
    </source>
</evidence>
<reference evidence="4 5" key="2">
    <citation type="journal article" date="2016" name="Int. J. Syst. Evol. Microbiol.">
        <title>Lutibacter profundi sp. nov., isolated from a deep-sea hydrothermal system on the Arctic Mid-Ocean Ridge and emended description of the genus Lutibacter.</title>
        <authorList>
            <person name="Le Moine Bauer S."/>
            <person name="Roalkvam I."/>
            <person name="Steen I.H."/>
            <person name="Dahle H."/>
        </authorList>
    </citation>
    <scope>NUCLEOTIDE SEQUENCE [LARGE SCALE GENOMIC DNA]</scope>
    <source>
        <strain evidence="4 5">LP1</strain>
    </source>
</reference>
<dbReference type="AlphaFoldDB" id="A0A0X8G8X9"/>
<dbReference type="PANTHER" id="PTHR11358">
    <property type="entry name" value="ARGINASE/AGMATINASE"/>
    <property type="match status" value="1"/>
</dbReference>
<dbReference type="RefSeq" id="WP_068210375.1">
    <property type="nucleotide sequence ID" value="NZ_CP013355.1"/>
</dbReference>
<dbReference type="InterPro" id="IPR023696">
    <property type="entry name" value="Ureohydrolase_dom_sf"/>
</dbReference>
<dbReference type="PATRIC" id="fig|1622118.3.peg.2337"/>
<evidence type="ECO:0000313" key="5">
    <source>
        <dbReference type="Proteomes" id="UP000059672"/>
    </source>
</evidence>
<dbReference type="CDD" id="cd09988">
    <property type="entry name" value="Formimidoylglutamase"/>
    <property type="match status" value="1"/>
</dbReference>